<evidence type="ECO:0000313" key="1">
    <source>
        <dbReference type="EMBL" id="NIX76750.1"/>
    </source>
</evidence>
<evidence type="ECO:0008006" key="3">
    <source>
        <dbReference type="Google" id="ProtNLM"/>
    </source>
</evidence>
<proteinExistence type="predicted"/>
<dbReference type="RefSeq" id="WP_167672666.1">
    <property type="nucleotide sequence ID" value="NZ_JAATJS010000003.1"/>
</dbReference>
<organism evidence="1 2">
    <name type="scientific">Microvirga terricola</name>
    <dbReference type="NCBI Taxonomy" id="2719797"/>
    <lineage>
        <taxon>Bacteria</taxon>
        <taxon>Pseudomonadati</taxon>
        <taxon>Pseudomonadota</taxon>
        <taxon>Alphaproteobacteria</taxon>
        <taxon>Hyphomicrobiales</taxon>
        <taxon>Methylobacteriaceae</taxon>
        <taxon>Microvirga</taxon>
    </lineage>
</organism>
<protein>
    <recommendedName>
        <fullName evidence="3">Transposase</fullName>
    </recommendedName>
</protein>
<comment type="caution">
    <text evidence="1">The sequence shown here is derived from an EMBL/GenBank/DDBJ whole genome shotgun (WGS) entry which is preliminary data.</text>
</comment>
<gene>
    <name evidence="1" type="ORF">HB375_09000</name>
</gene>
<name>A0ABX0VA78_9HYPH</name>
<reference evidence="1 2" key="1">
    <citation type="submission" date="2020-03" db="EMBL/GenBank/DDBJ databases">
        <title>The genome sequence of Microvirga sp. c23x22.</title>
        <authorList>
            <person name="Zhang X."/>
        </authorList>
    </citation>
    <scope>NUCLEOTIDE SEQUENCE [LARGE SCALE GENOMIC DNA]</scope>
    <source>
        <strain evidence="2">c23x22</strain>
    </source>
</reference>
<sequence length="120" mass="12945">MDLRHRGALGAGGGIIDLVHRIGQQRRAIRCELCGCSPATSLTKGVLVPPVAIPLRDILRSLPCYDLPVREALNAAPLREDKKAEAVAAYPAANRTLKGDPVVEPRATLSRRYKSLPGRT</sequence>
<dbReference type="EMBL" id="JAATJS010000003">
    <property type="protein sequence ID" value="NIX76750.1"/>
    <property type="molecule type" value="Genomic_DNA"/>
</dbReference>
<dbReference type="Proteomes" id="UP000707352">
    <property type="component" value="Unassembled WGS sequence"/>
</dbReference>
<accession>A0ABX0VA78</accession>
<keyword evidence="2" id="KW-1185">Reference proteome</keyword>
<evidence type="ECO:0000313" key="2">
    <source>
        <dbReference type="Proteomes" id="UP000707352"/>
    </source>
</evidence>